<accession>A0A0Q9YZV0</accession>
<dbReference type="Pfam" id="PF12796">
    <property type="entry name" value="Ank_2"/>
    <property type="match status" value="1"/>
</dbReference>
<dbReference type="SUPFAM" id="SSF48403">
    <property type="entry name" value="Ankyrin repeat"/>
    <property type="match status" value="1"/>
</dbReference>
<keyword evidence="3" id="KW-0175">Coiled coil</keyword>
<evidence type="ECO:0000256" key="1">
    <source>
        <dbReference type="ARBA" id="ARBA00022737"/>
    </source>
</evidence>
<evidence type="ECO:0000256" key="4">
    <source>
        <dbReference type="SAM" id="MobiDB-lite"/>
    </source>
</evidence>
<feature type="compositionally biased region" description="Polar residues" evidence="4">
    <location>
        <begin position="2240"/>
        <end position="2251"/>
    </location>
</feature>
<keyword evidence="1" id="KW-0677">Repeat</keyword>
<evidence type="ECO:0000313" key="5">
    <source>
        <dbReference type="EMBL" id="KRG21768.1"/>
    </source>
</evidence>
<dbReference type="SMART" id="SM00248">
    <property type="entry name" value="ANK"/>
    <property type="match status" value="6"/>
</dbReference>
<dbReference type="InterPro" id="IPR036770">
    <property type="entry name" value="Ankyrin_rpt-contain_sf"/>
</dbReference>
<comment type="caution">
    <text evidence="5">The sequence shown here is derived from an EMBL/GenBank/DDBJ whole genome shotgun (WGS) entry which is preliminary data.</text>
</comment>
<keyword evidence="2" id="KW-0040">ANK repeat</keyword>
<dbReference type="SUPFAM" id="SSF51126">
    <property type="entry name" value="Pectin lyase-like"/>
    <property type="match status" value="1"/>
</dbReference>
<evidence type="ECO:0000256" key="3">
    <source>
        <dbReference type="SAM" id="Coils"/>
    </source>
</evidence>
<dbReference type="PANTHER" id="PTHR24198:SF165">
    <property type="entry name" value="ANKYRIN REPEAT-CONTAINING PROTEIN-RELATED"/>
    <property type="match status" value="1"/>
</dbReference>
<organism evidence="5">
    <name type="scientific">Candidatus Berkiella aquae</name>
    <dbReference type="NCBI Taxonomy" id="295108"/>
    <lineage>
        <taxon>Bacteria</taxon>
        <taxon>Pseudomonadati</taxon>
        <taxon>Pseudomonadota</taxon>
        <taxon>Gammaproteobacteria</taxon>
        <taxon>Candidatus Berkiellales</taxon>
        <taxon>Candidatus Berkiellaceae</taxon>
        <taxon>Candidatus Berkiella</taxon>
    </lineage>
</organism>
<dbReference type="InterPro" id="IPR011050">
    <property type="entry name" value="Pectin_lyase_fold/virulence"/>
</dbReference>
<feature type="region of interest" description="Disordered" evidence="4">
    <location>
        <begin position="2225"/>
        <end position="2259"/>
    </location>
</feature>
<proteinExistence type="predicted"/>
<dbReference type="EMBL" id="LKAJ01000003">
    <property type="protein sequence ID" value="KRG21768.1"/>
    <property type="molecule type" value="Genomic_DNA"/>
</dbReference>
<dbReference type="PATRIC" id="fig|1590043.3.peg.968"/>
<feature type="coiled-coil region" evidence="3">
    <location>
        <begin position="41"/>
        <end position="68"/>
    </location>
</feature>
<evidence type="ECO:0000256" key="2">
    <source>
        <dbReference type="ARBA" id="ARBA00023043"/>
    </source>
</evidence>
<sequence length="2799" mass="309293">MAKEKKWQKILKSLPKVGKDAFLEKDRRQKHFLDYADAAFKKKILSALDNAQEQQDCLQKKQMVLESALKQEHFAQFDKKNNLVENCILSYLLEQGIESFKVLSKINLTLRSPVPGCPKALSFYDYYQQRYHSQFWQYLVDNIDELKIDDLDELRLVPDLIVTNAPLADIDVVLEKGRVWIGSQILSISQFKSYINSFPNRTLKTKILTTANLFESMHARTQVQKLLDKPHYTHVYNEKGNTVLHELAEAGYEKECIKLLSREKTKEPKYNAHLESIWHIAVRNNLNQLLTFLLETQKNNIDCLNANNLSPWGLAIMLDNSEMATLLKDKGANTALFINEQGQTVLHSAVVSGDDELLNRCYDCATAIDVVDLNGYTPLYYACLKEDKELYQFLKKFPGAKRAEEIDFFNAITKGDIKALQSLLSQGVNPHLNNNLKRSGLDVALIYQRKEIAAKLKKLGVKKNLTETKIKHIRQGLNASPHAIEFNYDLNLKKTRKGIELVISELNALCHQNHQDIISPWANTASIHDLGKWKIIRQSDSCHVILMNPNNPQQPDMVCVLSVNGDINLTFANLPNARVNFSTYANFAAESLACIKQCRVNAKKIITAKQCKFLNGASLKLAAEDVVLEGMLSFKEVEVDAKNEFKQSANFVTEKLEVQSKTLNLHGQTVASKMFSFEAKGTFNHFGQLIAGHQGNVKALSIQLARNSVIVIQQGSLKLYGEARINNLGALIGDQVSLKSNVIITNNIGAMVKGLHCRFHAPQVNQAGFLLTGQKTTLSPVDWVLNGLHAGVNLLELCSYIPAPNAIALRGYLLLGKTLYRGGELLNRGINGEEIQNIELVSLILDNIVPSIGFMSSSDEKATLLVNLSYQFYGALYSEEEFIYKSLELIETLTRAVSVYSGGLLSAESAEWLQTAAKIINGSRYALRIADASIAAYQAWYEEDEDALERAQAHLGAVSEAIFREALYKLAPSELLGSNLAVKPIDIIHFILNQGHNSDQYLQSIVYGALHAAQRAGVIEPEFQNDLQVGARFLFRMKHWQTLFKDFQEDRLSTHAVVNEALNSLMVILSSDRTRAFLNKADEPKDVLQMGSEVEQEVAILLVEEPLTDMTPIVTEASVVEPARQLTSEDTIEKINADVEQYKHVIPEHPKQVLTLDIDEITEKNVESLPSTASKDDVSITLLKSLFEVQKALNGEYAANGYLGIFAGALHNEGIIEVTGDIGLNVSNNGTNNGSIKATRSIGLYGSDIPNRTQEGAILSQKIAATINTHFTNFESGTIDAGEAIYLTCIGLIENFGEIKALRRINTTASRIIKNHQSGRIISKKDVKLLCDLLAKNEGIIVGEEVHFEGKGKQVLNAGTILGVEKIRLISEKLVTNTKGGKLVSKRVNFEASEISKEGTVQAEMVKTQNVDGSSADKVSWRKDEEDSLGVVALRAESYAIDKDAFNKTQVLDVTLKEHQLLQESLFEISPDFSNILQLHLEHSDKLIPIWQLPKMQSSATLILDAPGAKLSSVGTHNAYDSALYFIGDKFEFSADLTTFSSLALFDVRQIQGLGATSVLDLKTDGLLQADSMVNQGYIHSDGILSWNVDSLQNDAQLAYTTEYFTYSKHNPELQACPTISVVENSGTVSALGHQGYVGNFTQLGGTFKSGLEGNHVYFANSVQEAILTQHGENPTGILHDAGQNWYIKPVWRNAEVSSTGQNIFIGSGTMHVGGLSFWGDEFGYLVPQGGLLWSEKSQRYEIDQIFSLKKHGKVNGVMHEHEIGYVPVQNDLSSNSGNLVVAAPEGSIHLANVVISSAGSTTLAAKDEVSIDGITLDKHSAYAYKNSSLFRTKSVKSSTEEKIVYSSFIFTGGELIIRCQDFSLGAVQGAIGSADIVAYKTTLSGLQQTYDNTTITREFSITSPGSDLVSVLKSHNAKAIFAGIMGACGWDQQELENLLHAKSITEIPKPLLNTARNAWNISALVAYACAEYGDSPADFVGTFTDQMGLTYVDGDAKRHFNPRFSIHSSKTIQETQKTQTISTELFVGGTFRLSGNELHLLDGAMVDAEDLRIFLLEGINATKATNTSSSASKTTKHSIGINLANPKDLSVSASKGTRVEHVTETSLAKLHARNTAEIDAGDHIKGDLLIEGEKGGKVVAEEMSFSTSQHTKTLTSHSKGGTVSTAVTVSGHYRSDRESERTTVEKAGIILPGGEVSANTIHLENGSKIETSHLSRVNAQEGLPSVTGTTATDHHSQQHKSASLNLSLNGKPSGDLEYSSDAVETVHRPTVLADNVGPQDLPGINTEAEKETEITHQHRHGVAVAGFVPDKEKIQSDLAVMKKAVSKGLHWMFKPNPVQPLAQTVSALSTDEPLAQTVTELATDESLVQARKNLPAEESLSIDFHSLLITQGMPPSLVVESMPTPDAFCLSLGDGPLPIYQFPYGELSSIPVPYNIIKVDNSLIQFHFDNDETIPIYQTSQSNERSFYDYNPETRRFHVYIDGRPYVPKPREPFRLPSAVPAYDENPVWNHVFAFCRSVEKSRDMAVDALLHPIETIVDTGTLVWDGINAVSLVRFGIVNQEAHQRNLERLDLLNQAFDDFKTGDSVTRTEMLFDIALPMLFTSNFGRGGSRYSRKGILIEEIPALESFDWKNLLLPEYNVYHSVSSPNRGQSVLNGINPRFLGTESRFGKGFYVSEIPDTTLYELKHNKLQASHTIRYTVNSDKIKVLDLSDKKIAADWEYKGGERKEEYIKMGELAQKLGYNAIKFPSVRGPGHNIVVLKDFHEILQHKMVVPSPSLSDLVPAEQTKQFDNLLKLK</sequence>
<dbReference type="PANTHER" id="PTHR24198">
    <property type="entry name" value="ANKYRIN REPEAT AND PROTEIN KINASE DOMAIN-CONTAINING PROTEIN"/>
    <property type="match status" value="1"/>
</dbReference>
<protein>
    <submittedName>
        <fullName evidence="5">Ankyrin repeats (3 copies)</fullName>
    </submittedName>
</protein>
<gene>
    <name evidence="5" type="ORF">HT99x_00960</name>
</gene>
<name>A0A0Q9YZV0_9GAMM</name>
<reference evidence="5" key="1">
    <citation type="submission" date="2015-09" db="EMBL/GenBank/DDBJ databases">
        <title>Draft Genome Sequences of Two Novel Amoeba-resistant Intranuclear Bacteria, Candidatus Berkiella cookevillensis and Candidatus Berkiella aquae.</title>
        <authorList>
            <person name="Mehari Y.T."/>
            <person name="Arivett B.A."/>
            <person name="Farone A.L."/>
            <person name="Gunderson J.H."/>
            <person name="Farone M.B."/>
        </authorList>
    </citation>
    <scope>NUCLEOTIDE SEQUENCE [LARGE SCALE GENOMIC DNA]</scope>
    <source>
        <strain evidence="5">HT99</strain>
    </source>
</reference>
<dbReference type="Gene3D" id="1.25.40.20">
    <property type="entry name" value="Ankyrin repeat-containing domain"/>
    <property type="match status" value="1"/>
</dbReference>
<dbReference type="STRING" id="295108.HT99x_00960"/>
<dbReference type="InterPro" id="IPR002110">
    <property type="entry name" value="Ankyrin_rpt"/>
</dbReference>